<keyword evidence="3" id="KW-1185">Reference proteome</keyword>
<dbReference type="AlphaFoldDB" id="A0A9Q0MY71"/>
<proteinExistence type="predicted"/>
<feature type="region of interest" description="Disordered" evidence="1">
    <location>
        <begin position="604"/>
        <end position="679"/>
    </location>
</feature>
<feature type="compositionally biased region" description="Polar residues" evidence="1">
    <location>
        <begin position="638"/>
        <end position="650"/>
    </location>
</feature>
<sequence>MSSPNQSACLIDLSGAPESSDSSPTPLISFLPMAVDEMIVPLKRFSIGPNDLFDTIENQAKLFGDPFEIVNVSAPRESNNVVVPTANLIDVDAYGNRVSLDSEHVLNKATCTANSVTSNSSFVDSNSIDSMNCGFLQSDSSGEATNSNRNRLSSDPTTSKVKTGRKHGSGKRCASLDRICLKNQLRISLTNSPVSSPNWSKLNNMLDSLENSSIQKTVNSIDLNLTSESIFDDLRSTNPEWIESDNEDSDFERMTIPFLKNIQTNASTEDIPVPSTTIDKLSKFRKSVVDVTENVAAPTVSTEEKVVEPIEKTVHQLDDITSLIETLRNAVKNCADERKKDEASALLDNLNVCFTEANLNTSTTSDKTARRSIVRQRTFCVDDKEDSDRTISPSTSISKELSSSLPETSTVQPRKSTTGISTPSPRRCSRSISYDGRPVSVVSAIQSQTNSRRSSVCTTPTRLVKPTSISNPSSAQTRTSFSRRSLQSTPKELKPLIRPVERKTVMKAATAFTSSGATRPLKLRVGEQTKPTGPLKAVIPFQRSTAQTDRSDESSKSKRTIKTSTPLASNNIAKSGKPAAYSTPVLNSGKPTSLSHFTYNKSRLSYTPSTPAGKPLVRQPSSERRKRSVTFTEESDKLSQSMVVGSSEATYTRLPPLQRRRLSRSYGTINKENSIAQKK</sequence>
<feature type="compositionally biased region" description="Polar residues" evidence="1">
    <location>
        <begin position="408"/>
        <end position="424"/>
    </location>
</feature>
<name>A0A9Q0MY71_9DIPT</name>
<evidence type="ECO:0000256" key="1">
    <source>
        <dbReference type="SAM" id="MobiDB-lite"/>
    </source>
</evidence>
<dbReference type="OrthoDB" id="7970201at2759"/>
<evidence type="ECO:0000313" key="2">
    <source>
        <dbReference type="EMBL" id="KAJ6640090.1"/>
    </source>
</evidence>
<feature type="compositionally biased region" description="Polar residues" evidence="1">
    <location>
        <begin position="666"/>
        <end position="679"/>
    </location>
</feature>
<dbReference type="EMBL" id="WJQU01000003">
    <property type="protein sequence ID" value="KAJ6640090.1"/>
    <property type="molecule type" value="Genomic_DNA"/>
</dbReference>
<feature type="region of interest" description="Disordered" evidence="1">
    <location>
        <begin position="139"/>
        <end position="171"/>
    </location>
</feature>
<dbReference type="Proteomes" id="UP001151699">
    <property type="component" value="Chromosome X"/>
</dbReference>
<feature type="region of interest" description="Disordered" evidence="1">
    <location>
        <begin position="446"/>
        <end position="490"/>
    </location>
</feature>
<feature type="compositionally biased region" description="Polar residues" evidence="1">
    <location>
        <begin position="139"/>
        <end position="161"/>
    </location>
</feature>
<organism evidence="2 3">
    <name type="scientific">Pseudolycoriella hygida</name>
    <dbReference type="NCBI Taxonomy" id="35572"/>
    <lineage>
        <taxon>Eukaryota</taxon>
        <taxon>Metazoa</taxon>
        <taxon>Ecdysozoa</taxon>
        <taxon>Arthropoda</taxon>
        <taxon>Hexapoda</taxon>
        <taxon>Insecta</taxon>
        <taxon>Pterygota</taxon>
        <taxon>Neoptera</taxon>
        <taxon>Endopterygota</taxon>
        <taxon>Diptera</taxon>
        <taxon>Nematocera</taxon>
        <taxon>Sciaroidea</taxon>
        <taxon>Sciaridae</taxon>
        <taxon>Pseudolycoriella</taxon>
    </lineage>
</organism>
<accession>A0A9Q0MY71</accession>
<feature type="region of interest" description="Disordered" evidence="1">
    <location>
        <begin position="526"/>
        <end position="577"/>
    </location>
</feature>
<reference evidence="2" key="1">
    <citation type="submission" date="2022-07" db="EMBL/GenBank/DDBJ databases">
        <authorList>
            <person name="Trinca V."/>
            <person name="Uliana J.V.C."/>
            <person name="Torres T.T."/>
            <person name="Ward R.J."/>
            <person name="Monesi N."/>
        </authorList>
    </citation>
    <scope>NUCLEOTIDE SEQUENCE</scope>
    <source>
        <strain evidence="2">HSMRA1968</strain>
        <tissue evidence="2">Whole embryos</tissue>
    </source>
</reference>
<comment type="caution">
    <text evidence="2">The sequence shown here is derived from an EMBL/GenBank/DDBJ whole genome shotgun (WGS) entry which is preliminary data.</text>
</comment>
<gene>
    <name evidence="2" type="ORF">Bhyg_12839</name>
</gene>
<evidence type="ECO:0000313" key="3">
    <source>
        <dbReference type="Proteomes" id="UP001151699"/>
    </source>
</evidence>
<feature type="compositionally biased region" description="Low complexity" evidence="1">
    <location>
        <begin position="391"/>
        <end position="407"/>
    </location>
</feature>
<feature type="region of interest" description="Disordered" evidence="1">
    <location>
        <begin position="382"/>
        <end position="433"/>
    </location>
</feature>
<protein>
    <submittedName>
        <fullName evidence="2">Uncharacterized protein</fullName>
    </submittedName>
</protein>